<dbReference type="AlphaFoldDB" id="A0A1F7IH92"/>
<dbReference type="GO" id="GO:0005524">
    <property type="term" value="F:ATP binding"/>
    <property type="evidence" value="ECO:0007669"/>
    <property type="project" value="UniProtKB-KW"/>
</dbReference>
<keyword evidence="3" id="KW-0067">ATP-binding</keyword>
<evidence type="ECO:0000313" key="6">
    <source>
        <dbReference type="Proteomes" id="UP000179270"/>
    </source>
</evidence>
<feature type="domain" description="PEP-utilising enzyme mobile" evidence="4">
    <location>
        <begin position="343"/>
        <end position="381"/>
    </location>
</feature>
<comment type="caution">
    <text evidence="5">The sequence shown here is derived from an EMBL/GenBank/DDBJ whole genome shotgun (WGS) entry which is preliminary data.</text>
</comment>
<evidence type="ECO:0000256" key="2">
    <source>
        <dbReference type="ARBA" id="ARBA00022741"/>
    </source>
</evidence>
<dbReference type="Gene3D" id="3.50.30.10">
    <property type="entry name" value="Phosphohistidine domain"/>
    <property type="match status" value="2"/>
</dbReference>
<evidence type="ECO:0000256" key="3">
    <source>
        <dbReference type="ARBA" id="ARBA00022840"/>
    </source>
</evidence>
<dbReference type="InterPro" id="IPR008279">
    <property type="entry name" value="PEP-util_enz_mobile_dom"/>
</dbReference>
<dbReference type="STRING" id="1802055.A3A74_00770"/>
<accession>A0A1F7IH92</accession>
<feature type="domain" description="PEP-utilising enzyme mobile" evidence="4">
    <location>
        <begin position="268"/>
        <end position="338"/>
    </location>
</feature>
<dbReference type="SUPFAM" id="SSF52009">
    <property type="entry name" value="Phosphohistidine domain"/>
    <property type="match status" value="2"/>
</dbReference>
<dbReference type="InterPro" id="IPR006319">
    <property type="entry name" value="PEP_synth"/>
</dbReference>
<dbReference type="Pfam" id="PF00391">
    <property type="entry name" value="PEP-utilizers"/>
    <property type="match status" value="2"/>
</dbReference>
<evidence type="ECO:0000313" key="5">
    <source>
        <dbReference type="EMBL" id="OGK42731.1"/>
    </source>
</evidence>
<dbReference type="EMBL" id="MGAF01000004">
    <property type="protein sequence ID" value="OGK42731.1"/>
    <property type="molecule type" value="Genomic_DNA"/>
</dbReference>
<dbReference type="InterPro" id="IPR036637">
    <property type="entry name" value="Phosphohistidine_dom_sf"/>
</dbReference>
<comment type="similarity">
    <text evidence="1">Belongs to the PEP-utilizing enzyme family.</text>
</comment>
<keyword evidence="2" id="KW-0547">Nucleotide-binding</keyword>
<proteinExistence type="inferred from homology"/>
<evidence type="ECO:0000259" key="4">
    <source>
        <dbReference type="Pfam" id="PF00391"/>
    </source>
</evidence>
<dbReference type="GO" id="GO:0008986">
    <property type="term" value="F:pyruvate, water dikinase activity"/>
    <property type="evidence" value="ECO:0007669"/>
    <property type="project" value="InterPro"/>
</dbReference>
<sequence>MKKTSQYQKLFSRDFSLPSVEAWVRGESLNLKGWTKLVQPFLPYIITERTDDTVHFYYDLNGIAWVQNLLVKLAHNDSTFIPRIEKTVLEKLNFIKPIYEKEQPINLPDLKRFLSELEAGYPWFEAMWWFFQMDDETKIKGLNLENLAKIRSLTDKLCNSSDTVVRKSLMKLYPHLKDLSSVLTTEEIKTGNIQSQEILEKRYKGYFFAENHLLTELTKSKVEEILGIHFVKEPIKKVRQISGSPAFRGVVRGFVRRVMGHKQITEMQEGEILVSPMTIPDFIPAIKKAAAIVTDEGGVLSHAAIVAREFEVPTVVGTSIASKRFKNGDIIEVNATEGKVNLICHASIVANKLKKPCIIGTQFATDIFQDGDYIEVDADKGIVTLINRKDKINRVKKTLPFNALFQ</sequence>
<reference evidence="5 6" key="1">
    <citation type="journal article" date="2016" name="Nat. Commun.">
        <title>Thousands of microbial genomes shed light on interconnected biogeochemical processes in an aquifer system.</title>
        <authorList>
            <person name="Anantharaman K."/>
            <person name="Brown C.T."/>
            <person name="Hug L.A."/>
            <person name="Sharon I."/>
            <person name="Castelle C.J."/>
            <person name="Probst A.J."/>
            <person name="Thomas B.C."/>
            <person name="Singh A."/>
            <person name="Wilkins M.J."/>
            <person name="Karaoz U."/>
            <person name="Brodie E.L."/>
            <person name="Williams K.H."/>
            <person name="Hubbard S.S."/>
            <person name="Banfield J.F."/>
        </authorList>
    </citation>
    <scope>NUCLEOTIDE SEQUENCE [LARGE SCALE GENOMIC DNA]</scope>
</reference>
<dbReference type="PANTHER" id="PTHR43030">
    <property type="entry name" value="PHOSPHOENOLPYRUVATE SYNTHASE"/>
    <property type="match status" value="1"/>
</dbReference>
<dbReference type="Proteomes" id="UP000179270">
    <property type="component" value="Unassembled WGS sequence"/>
</dbReference>
<evidence type="ECO:0000256" key="1">
    <source>
        <dbReference type="ARBA" id="ARBA00007837"/>
    </source>
</evidence>
<name>A0A1F7IH92_9BACT</name>
<gene>
    <name evidence="5" type="ORF">A3A74_00770</name>
</gene>
<organism evidence="5 6">
    <name type="scientific">Candidatus Roizmanbacteria bacterium RIFCSPLOWO2_01_FULL_35_13</name>
    <dbReference type="NCBI Taxonomy" id="1802055"/>
    <lineage>
        <taxon>Bacteria</taxon>
        <taxon>Candidatus Roizmaniibacteriota</taxon>
    </lineage>
</organism>
<protein>
    <recommendedName>
        <fullName evidence="4">PEP-utilising enzyme mobile domain-containing protein</fullName>
    </recommendedName>
</protein>
<dbReference type="PANTHER" id="PTHR43030:SF1">
    <property type="entry name" value="PHOSPHOENOLPYRUVATE SYNTHASE"/>
    <property type="match status" value="1"/>
</dbReference>